<keyword evidence="3" id="KW-1185">Reference proteome</keyword>
<name>A0ABY6HWG7_9ARCH</name>
<organism evidence="2 3">
    <name type="scientific">Candidatus Lokiarchaeum ossiferum</name>
    <dbReference type="NCBI Taxonomy" id="2951803"/>
    <lineage>
        <taxon>Archaea</taxon>
        <taxon>Promethearchaeati</taxon>
        <taxon>Promethearchaeota</taxon>
        <taxon>Promethearchaeia</taxon>
        <taxon>Promethearchaeales</taxon>
        <taxon>Promethearchaeaceae</taxon>
        <taxon>Candidatus Lokiarchaeum</taxon>
    </lineage>
</organism>
<gene>
    <name evidence="2" type="ORF">NEF87_002987</name>
</gene>
<feature type="transmembrane region" description="Helical" evidence="1">
    <location>
        <begin position="62"/>
        <end position="85"/>
    </location>
</feature>
<dbReference type="EMBL" id="CP104013">
    <property type="protein sequence ID" value="UYP46702.1"/>
    <property type="molecule type" value="Genomic_DNA"/>
</dbReference>
<feature type="transmembrane region" description="Helical" evidence="1">
    <location>
        <begin position="194"/>
        <end position="213"/>
    </location>
</feature>
<keyword evidence="1" id="KW-0812">Transmembrane</keyword>
<reference evidence="2" key="1">
    <citation type="submission" date="2022-09" db="EMBL/GenBank/DDBJ databases">
        <title>Actin cytoskeleton and complex cell architecture in an #Asgard archaeon.</title>
        <authorList>
            <person name="Ponce Toledo R.I."/>
            <person name="Schleper C."/>
            <person name="Rodrigues Oliveira T."/>
            <person name="Wollweber F."/>
            <person name="Xu J."/>
            <person name="Rittmann S."/>
            <person name="Klingl A."/>
            <person name="Pilhofer M."/>
        </authorList>
    </citation>
    <scope>NUCLEOTIDE SEQUENCE</scope>
    <source>
        <strain evidence="2">B-35</strain>
    </source>
</reference>
<sequence length="251" mass="28188">MVSTAILQTFLINGSIMMMFLFWGYKIIARKRTRISLTLAGVFIIPAIGLFINILYRGFDNLQFNIIGNILTISLTIIGILQLFFFNQILFKSQKAFTLSKQFQYIGLFLVLLLGLFLIGIFGGVQWQYDSGLNDIGYSTRLQDPLDVGVPVWSLAFCIYGLVISQSIAIAVIFSGFRLFKQMGGKSSKYSRKFIYSIIGILLMDLIVIGNFIFNTLNNPTGRTILLIVSITIIPAGFLLYAGLKEEKQKI</sequence>
<evidence type="ECO:0000313" key="2">
    <source>
        <dbReference type="EMBL" id="UYP46702.1"/>
    </source>
</evidence>
<accession>A0ABY6HWG7</accession>
<protein>
    <submittedName>
        <fullName evidence="2">Uncharacterized protein</fullName>
    </submittedName>
</protein>
<feature type="transmembrane region" description="Helical" evidence="1">
    <location>
        <begin position="105"/>
        <end position="129"/>
    </location>
</feature>
<proteinExistence type="predicted"/>
<keyword evidence="1" id="KW-0472">Membrane</keyword>
<feature type="transmembrane region" description="Helical" evidence="1">
    <location>
        <begin position="6"/>
        <end position="25"/>
    </location>
</feature>
<feature type="transmembrane region" description="Helical" evidence="1">
    <location>
        <begin position="149"/>
        <end position="174"/>
    </location>
</feature>
<feature type="transmembrane region" description="Helical" evidence="1">
    <location>
        <begin position="225"/>
        <end position="244"/>
    </location>
</feature>
<keyword evidence="1" id="KW-1133">Transmembrane helix</keyword>
<dbReference type="Proteomes" id="UP001208689">
    <property type="component" value="Chromosome"/>
</dbReference>
<evidence type="ECO:0000313" key="3">
    <source>
        <dbReference type="Proteomes" id="UP001208689"/>
    </source>
</evidence>
<evidence type="ECO:0000256" key="1">
    <source>
        <dbReference type="SAM" id="Phobius"/>
    </source>
</evidence>
<feature type="transmembrane region" description="Helical" evidence="1">
    <location>
        <begin position="37"/>
        <end position="56"/>
    </location>
</feature>